<feature type="domain" description="DHFR" evidence="9">
    <location>
        <begin position="1"/>
        <end position="161"/>
    </location>
</feature>
<dbReference type="EMBL" id="PUFO01000032">
    <property type="protein sequence ID" value="TDG78756.1"/>
    <property type="molecule type" value="Genomic_DNA"/>
</dbReference>
<keyword evidence="6 7" id="KW-0560">Oxidoreductase</keyword>
<evidence type="ECO:0000256" key="5">
    <source>
        <dbReference type="ARBA" id="ARBA00022857"/>
    </source>
</evidence>
<comment type="pathway">
    <text evidence="1 7">Cofactor biosynthesis; tetrahydrofolate biosynthesis; 5,6,7,8-tetrahydrofolate from 7,8-dihydrofolate: step 1/1.</text>
</comment>
<dbReference type="PROSITE" id="PS00075">
    <property type="entry name" value="DHFR_1"/>
    <property type="match status" value="1"/>
</dbReference>
<dbReference type="PROSITE" id="PS51330">
    <property type="entry name" value="DHFR_2"/>
    <property type="match status" value="1"/>
</dbReference>
<dbReference type="GO" id="GO:0046452">
    <property type="term" value="P:dihydrofolate metabolic process"/>
    <property type="evidence" value="ECO:0007669"/>
    <property type="project" value="TreeGrafter"/>
</dbReference>
<keyword evidence="4 7" id="KW-0554">One-carbon metabolism</keyword>
<dbReference type="GO" id="GO:0050661">
    <property type="term" value="F:NADP binding"/>
    <property type="evidence" value="ECO:0007669"/>
    <property type="project" value="InterPro"/>
</dbReference>
<reference evidence="10 11" key="1">
    <citation type="journal article" date="2019" name="Appl. Microbiol. Biotechnol.">
        <title>Uncovering carbohydrate metabolism through a genotype-phenotype association study of 56 lactic acid bacteria genomes.</title>
        <authorList>
            <person name="Buron-Moles G."/>
            <person name="Chailyan A."/>
            <person name="Dolejs I."/>
            <person name="Forster J."/>
            <person name="Miks M.H."/>
        </authorList>
    </citation>
    <scope>NUCLEOTIDE SEQUENCE [LARGE SCALE GENOMIC DNA]</scope>
    <source>
        <strain evidence="10 11">ATCC 49373</strain>
    </source>
</reference>
<organism evidence="10 11">
    <name type="scientific">Secundilactobacillus malefermentans</name>
    <dbReference type="NCBI Taxonomy" id="176292"/>
    <lineage>
        <taxon>Bacteria</taxon>
        <taxon>Bacillati</taxon>
        <taxon>Bacillota</taxon>
        <taxon>Bacilli</taxon>
        <taxon>Lactobacillales</taxon>
        <taxon>Lactobacillaceae</taxon>
        <taxon>Secundilactobacillus</taxon>
    </lineage>
</organism>
<dbReference type="Gene3D" id="3.40.430.10">
    <property type="entry name" value="Dihydrofolate Reductase, subunit A"/>
    <property type="match status" value="1"/>
</dbReference>
<gene>
    <name evidence="10" type="ORF">C5L31_002032</name>
</gene>
<dbReference type="InterPro" id="IPR001796">
    <property type="entry name" value="DHFR_dom"/>
</dbReference>
<dbReference type="InterPro" id="IPR024072">
    <property type="entry name" value="DHFR-like_dom_sf"/>
</dbReference>
<sequence length="162" mass="18799">MFKFIWAEDSQHAIGNEGHLPWRLPEDMHFFRDTTMNHTLVSGSRTFESYGRPLPHRKNIVMANNPEATFPEGVIVMHSLDELLAYEKATDEAIFISGGATIFKLLLPYVSELYVTKLDGTFTADTFMPEIDYSQFELIDSREGILDEQNTIPHRFEHYRRK</sequence>
<keyword evidence="5 7" id="KW-0521">NADP</keyword>
<evidence type="ECO:0000313" key="10">
    <source>
        <dbReference type="EMBL" id="TDG78756.1"/>
    </source>
</evidence>
<dbReference type="SUPFAM" id="SSF53597">
    <property type="entry name" value="Dihydrofolate reductase-like"/>
    <property type="match status" value="1"/>
</dbReference>
<protein>
    <recommendedName>
        <fullName evidence="3 7">Dihydrofolate reductase</fullName>
        <ecNumber evidence="3 7">1.5.1.3</ecNumber>
    </recommendedName>
</protein>
<dbReference type="InterPro" id="IPR012259">
    <property type="entry name" value="DHFR"/>
</dbReference>
<evidence type="ECO:0000256" key="2">
    <source>
        <dbReference type="ARBA" id="ARBA00009539"/>
    </source>
</evidence>
<name>A0A4V3A430_9LACO</name>
<dbReference type="PIRSF" id="PIRSF000194">
    <property type="entry name" value="DHFR"/>
    <property type="match status" value="1"/>
</dbReference>
<comment type="caution">
    <text evidence="10">The sequence shown here is derived from an EMBL/GenBank/DDBJ whole genome shotgun (WGS) entry which is preliminary data.</text>
</comment>
<accession>A0A4V3A430</accession>
<dbReference type="GO" id="GO:0005829">
    <property type="term" value="C:cytosol"/>
    <property type="evidence" value="ECO:0007669"/>
    <property type="project" value="TreeGrafter"/>
</dbReference>
<dbReference type="GO" id="GO:0004146">
    <property type="term" value="F:dihydrofolate reductase activity"/>
    <property type="evidence" value="ECO:0007669"/>
    <property type="project" value="UniProtKB-EC"/>
</dbReference>
<comment type="similarity">
    <text evidence="2 7 8">Belongs to the dihydrofolate reductase family.</text>
</comment>
<proteinExistence type="inferred from homology"/>
<evidence type="ECO:0000259" key="9">
    <source>
        <dbReference type="PROSITE" id="PS51330"/>
    </source>
</evidence>
<dbReference type="UniPathway" id="UPA00077">
    <property type="reaction ID" value="UER00158"/>
</dbReference>
<comment type="catalytic activity">
    <reaction evidence="7">
        <text>(6S)-5,6,7,8-tetrahydrofolate + NADP(+) = 7,8-dihydrofolate + NADPH + H(+)</text>
        <dbReference type="Rhea" id="RHEA:15009"/>
        <dbReference type="ChEBI" id="CHEBI:15378"/>
        <dbReference type="ChEBI" id="CHEBI:57451"/>
        <dbReference type="ChEBI" id="CHEBI:57453"/>
        <dbReference type="ChEBI" id="CHEBI:57783"/>
        <dbReference type="ChEBI" id="CHEBI:58349"/>
        <dbReference type="EC" id="1.5.1.3"/>
    </reaction>
</comment>
<dbReference type="PANTHER" id="PTHR48069">
    <property type="entry name" value="DIHYDROFOLATE REDUCTASE"/>
    <property type="match status" value="1"/>
</dbReference>
<dbReference type="Pfam" id="PF00186">
    <property type="entry name" value="DHFR_1"/>
    <property type="match status" value="1"/>
</dbReference>
<evidence type="ECO:0000313" key="11">
    <source>
        <dbReference type="Proteomes" id="UP000294854"/>
    </source>
</evidence>
<evidence type="ECO:0000256" key="1">
    <source>
        <dbReference type="ARBA" id="ARBA00004903"/>
    </source>
</evidence>
<dbReference type="AlphaFoldDB" id="A0A4V3A430"/>
<dbReference type="OrthoDB" id="9804315at2"/>
<dbReference type="STRING" id="1122149.FD44_GL001384"/>
<evidence type="ECO:0000256" key="6">
    <source>
        <dbReference type="ARBA" id="ARBA00023002"/>
    </source>
</evidence>
<dbReference type="RefSeq" id="WP_010619785.1">
    <property type="nucleotide sequence ID" value="NZ_CP042371.1"/>
</dbReference>
<evidence type="ECO:0000256" key="3">
    <source>
        <dbReference type="ARBA" id="ARBA00012856"/>
    </source>
</evidence>
<dbReference type="GO" id="GO:0046655">
    <property type="term" value="P:folic acid metabolic process"/>
    <property type="evidence" value="ECO:0007669"/>
    <property type="project" value="TreeGrafter"/>
</dbReference>
<dbReference type="PANTHER" id="PTHR48069:SF3">
    <property type="entry name" value="DIHYDROFOLATE REDUCTASE"/>
    <property type="match status" value="1"/>
</dbReference>
<dbReference type="EC" id="1.5.1.3" evidence="3 7"/>
<dbReference type="InterPro" id="IPR017925">
    <property type="entry name" value="DHFR_CS"/>
</dbReference>
<dbReference type="CDD" id="cd00209">
    <property type="entry name" value="DHFR"/>
    <property type="match status" value="1"/>
</dbReference>
<comment type="function">
    <text evidence="7">Key enzyme in folate metabolism. Catalyzes an essential reaction for de novo glycine and purine synthesis, and for DNA precursor synthesis.</text>
</comment>
<evidence type="ECO:0000256" key="7">
    <source>
        <dbReference type="PIRNR" id="PIRNR000194"/>
    </source>
</evidence>
<dbReference type="GO" id="GO:0006730">
    <property type="term" value="P:one-carbon metabolic process"/>
    <property type="evidence" value="ECO:0007669"/>
    <property type="project" value="UniProtKB-KW"/>
</dbReference>
<evidence type="ECO:0000256" key="8">
    <source>
        <dbReference type="RuleBase" id="RU004474"/>
    </source>
</evidence>
<dbReference type="PRINTS" id="PR00070">
    <property type="entry name" value="DHFR"/>
</dbReference>
<evidence type="ECO:0000256" key="4">
    <source>
        <dbReference type="ARBA" id="ARBA00022563"/>
    </source>
</evidence>
<dbReference type="Proteomes" id="UP000294854">
    <property type="component" value="Unassembled WGS sequence"/>
</dbReference>
<keyword evidence="11" id="KW-1185">Reference proteome</keyword>
<dbReference type="GO" id="GO:0046654">
    <property type="term" value="P:tetrahydrofolate biosynthetic process"/>
    <property type="evidence" value="ECO:0007669"/>
    <property type="project" value="UniProtKB-UniPathway"/>
</dbReference>